<keyword evidence="6 9" id="KW-0315">Glutamine amidotransferase</keyword>
<dbReference type="Gene3D" id="3.40.50.300">
    <property type="entry name" value="P-loop containing nucleotide triphosphate hydrolases"/>
    <property type="match status" value="1"/>
</dbReference>
<reference evidence="12" key="1">
    <citation type="journal article" date="2021" name="Parasitol. Res.">
        <title>Evolutionary relationships of Metchnikovella dogieli Paskerova et al., 2016 (Microsporidia: Metchnikovellidae) revealed by multigene phylogenetic analysis.</title>
        <authorList>
            <person name="Nassonova E.S."/>
            <person name="Bondarenko N.I."/>
            <person name="Paskerova G.G."/>
            <person name="Kovacikova M."/>
            <person name="Frolova E.V."/>
            <person name="Smirnov A.V."/>
        </authorList>
    </citation>
    <scope>NUCLEOTIDE SEQUENCE</scope>
    <source>
        <strain evidence="12">WSBS2016</strain>
    </source>
</reference>
<dbReference type="NCBIfam" id="NF003792">
    <property type="entry name" value="PRK05380.1"/>
    <property type="match status" value="1"/>
</dbReference>
<dbReference type="Gene3D" id="3.40.50.880">
    <property type="match status" value="1"/>
</dbReference>
<feature type="domain" description="CTP synthase N-terminal" evidence="11">
    <location>
        <begin position="6"/>
        <end position="273"/>
    </location>
</feature>
<evidence type="ECO:0000256" key="7">
    <source>
        <dbReference type="ARBA" id="ARBA00022975"/>
    </source>
</evidence>
<dbReference type="GO" id="GO:0005524">
    <property type="term" value="F:ATP binding"/>
    <property type="evidence" value="ECO:0007669"/>
    <property type="project" value="UniProtKB-KW"/>
</dbReference>
<dbReference type="GO" id="GO:0042802">
    <property type="term" value="F:identical protein binding"/>
    <property type="evidence" value="ECO:0007669"/>
    <property type="project" value="TreeGrafter"/>
</dbReference>
<organism evidence="12">
    <name type="scientific">Metchnikovella dogieli</name>
    <dbReference type="NCBI Taxonomy" id="2804710"/>
    <lineage>
        <taxon>Eukaryota</taxon>
        <taxon>Fungi</taxon>
        <taxon>Fungi incertae sedis</taxon>
        <taxon>Microsporidia</taxon>
        <taxon>Metchnikovellidae</taxon>
        <taxon>Metchnikovella</taxon>
    </lineage>
</organism>
<evidence type="ECO:0000256" key="8">
    <source>
        <dbReference type="ARBA" id="ARBA00047781"/>
    </source>
</evidence>
<dbReference type="Pfam" id="PF00117">
    <property type="entry name" value="GATase"/>
    <property type="match status" value="1"/>
</dbReference>
<comment type="pathway">
    <text evidence="1 9">Pyrimidine metabolism; CTP biosynthesis via de novo pathway; CTP from UDP: step 2/2.</text>
</comment>
<evidence type="ECO:0000256" key="2">
    <source>
        <dbReference type="ARBA" id="ARBA00007533"/>
    </source>
</evidence>
<dbReference type="InterPro" id="IPR004468">
    <property type="entry name" value="CTP_synthase"/>
</dbReference>
<dbReference type="Pfam" id="PF06418">
    <property type="entry name" value="CTP_synth_N"/>
    <property type="match status" value="1"/>
</dbReference>
<sequence>MGRKAKHVLLTGGLVSGLGKGSVLAGIGRSLQDRGIVVNVIKIDPYLNEDAGGMSPAEHGEVFVLEGGEEVDQDFGVYERELELILSGKNNITTGKMWKRIREKERRGDYGGRTVQYFPDFVNEIEEWLSSVSQTTMTRKGIQPADVCLIELGGGLSSYEIDIYLEAFGRLRSKYGKENFLHIHLDVLVDVLGQFKTLPIQDSINRLKRKQLTPDLLLYRHKNEINSGAKVKLSETCMVENLFDIPFLENKEQLCGFLSKSGVVECISEQLKLELKSEKGLVAEWKRLHRLAPEPGKVVRIGIVAKYNINHDAYLSLTKAICDCARSLRYSVEITIIDAEQLEEGLEAAIAKLLIADGILVAGGFGVRGVNGKIMACKHAREKRIPYLGICLGMQVVVIEAARNLLGLYDATSTEFDPETANKIILKTENSKENQGGGSMCLGAKKSEILLEDSLAKKIYKNSFVIERHRHRYEMNVEYAEALKEKGVVVTMVDEKTRMPSFVEVRGHPFMVGTQSHPEFTSSIFTPSPIYCEFLKAALENKKCKTSMGLNTTNE</sequence>
<evidence type="ECO:0000256" key="1">
    <source>
        <dbReference type="ARBA" id="ARBA00005171"/>
    </source>
</evidence>
<dbReference type="AlphaFoldDB" id="A0A896WPG2"/>
<keyword evidence="4 9" id="KW-0547">Nucleotide-binding</keyword>
<keyword evidence="3 9" id="KW-0436">Ligase</keyword>
<dbReference type="CDD" id="cd01746">
    <property type="entry name" value="GATase1_CTP_Synthase"/>
    <property type="match status" value="1"/>
</dbReference>
<comment type="catalytic activity">
    <reaction evidence="8 9">
        <text>UTP + L-glutamine + ATP + H2O = CTP + L-glutamate + ADP + phosphate + 2 H(+)</text>
        <dbReference type="Rhea" id="RHEA:26426"/>
        <dbReference type="ChEBI" id="CHEBI:15377"/>
        <dbReference type="ChEBI" id="CHEBI:15378"/>
        <dbReference type="ChEBI" id="CHEBI:29985"/>
        <dbReference type="ChEBI" id="CHEBI:30616"/>
        <dbReference type="ChEBI" id="CHEBI:37563"/>
        <dbReference type="ChEBI" id="CHEBI:43474"/>
        <dbReference type="ChEBI" id="CHEBI:46398"/>
        <dbReference type="ChEBI" id="CHEBI:58359"/>
        <dbReference type="ChEBI" id="CHEBI:456216"/>
        <dbReference type="EC" id="6.3.4.2"/>
    </reaction>
</comment>
<dbReference type="InterPro" id="IPR017456">
    <property type="entry name" value="CTP_synthase_N"/>
</dbReference>
<name>A0A896WPG2_9MICR</name>
<dbReference type="GO" id="GO:0019856">
    <property type="term" value="P:pyrimidine nucleobase biosynthetic process"/>
    <property type="evidence" value="ECO:0007669"/>
    <property type="project" value="TreeGrafter"/>
</dbReference>
<evidence type="ECO:0000259" key="11">
    <source>
        <dbReference type="Pfam" id="PF06418"/>
    </source>
</evidence>
<evidence type="ECO:0000256" key="3">
    <source>
        <dbReference type="ARBA" id="ARBA00022598"/>
    </source>
</evidence>
<proteinExistence type="inferred from homology"/>
<keyword evidence="5 9" id="KW-0067">ATP-binding</keyword>
<dbReference type="PROSITE" id="PS51273">
    <property type="entry name" value="GATASE_TYPE_1"/>
    <property type="match status" value="1"/>
</dbReference>
<dbReference type="NCBIfam" id="TIGR00337">
    <property type="entry name" value="PyrG"/>
    <property type="match status" value="1"/>
</dbReference>
<dbReference type="InterPro" id="IPR027417">
    <property type="entry name" value="P-loop_NTPase"/>
</dbReference>
<dbReference type="UniPathway" id="UPA00159">
    <property type="reaction ID" value="UER00277"/>
</dbReference>
<dbReference type="PANTHER" id="PTHR11550:SF0">
    <property type="entry name" value="CTP SYNTHASE-RELATED"/>
    <property type="match status" value="1"/>
</dbReference>
<evidence type="ECO:0000256" key="5">
    <source>
        <dbReference type="ARBA" id="ARBA00022840"/>
    </source>
</evidence>
<comment type="similarity">
    <text evidence="2 9">Belongs to the CTP synthase family.</text>
</comment>
<dbReference type="EMBL" id="MW052362">
    <property type="protein sequence ID" value="QSE03632.1"/>
    <property type="molecule type" value="Genomic_DNA"/>
</dbReference>
<dbReference type="EC" id="6.3.4.2" evidence="9"/>
<evidence type="ECO:0000256" key="6">
    <source>
        <dbReference type="ARBA" id="ARBA00022962"/>
    </source>
</evidence>
<dbReference type="GO" id="GO:0044210">
    <property type="term" value="P:'de novo' CTP biosynthetic process"/>
    <property type="evidence" value="ECO:0007669"/>
    <property type="project" value="UniProtKB-UniRule"/>
</dbReference>
<evidence type="ECO:0000256" key="4">
    <source>
        <dbReference type="ARBA" id="ARBA00022741"/>
    </source>
</evidence>
<dbReference type="InterPro" id="IPR033828">
    <property type="entry name" value="GATase1_CTP_Synthase"/>
</dbReference>
<keyword evidence="7 9" id="KW-0665">Pyrimidine biosynthesis</keyword>
<dbReference type="GO" id="GO:0003883">
    <property type="term" value="F:CTP synthase activity"/>
    <property type="evidence" value="ECO:0007669"/>
    <property type="project" value="UniProtKB-UniRule"/>
</dbReference>
<dbReference type="SUPFAM" id="SSF52317">
    <property type="entry name" value="Class I glutamine amidotransferase-like"/>
    <property type="match status" value="1"/>
</dbReference>
<evidence type="ECO:0000259" key="10">
    <source>
        <dbReference type="Pfam" id="PF00117"/>
    </source>
</evidence>
<dbReference type="InterPro" id="IPR017926">
    <property type="entry name" value="GATASE"/>
</dbReference>
<evidence type="ECO:0000256" key="9">
    <source>
        <dbReference type="RuleBase" id="RU810713"/>
    </source>
</evidence>
<accession>A0A896WPG2</accession>
<protein>
    <recommendedName>
        <fullName evidence="9">CTP synthase</fullName>
        <ecNumber evidence="9">6.3.4.2</ecNumber>
    </recommendedName>
    <alternativeName>
        <fullName evidence="9">UTP--ammonia ligase</fullName>
    </alternativeName>
</protein>
<feature type="domain" description="Glutamine amidotransferase" evidence="10">
    <location>
        <begin position="312"/>
        <end position="536"/>
    </location>
</feature>
<dbReference type="InterPro" id="IPR029062">
    <property type="entry name" value="Class_I_gatase-like"/>
</dbReference>
<evidence type="ECO:0000313" key="12">
    <source>
        <dbReference type="EMBL" id="QSE03632.1"/>
    </source>
</evidence>
<dbReference type="SUPFAM" id="SSF52540">
    <property type="entry name" value="P-loop containing nucleoside triphosphate hydrolases"/>
    <property type="match status" value="1"/>
</dbReference>
<comment type="function">
    <text evidence="9">Catalyzes the ATP-dependent amination of UTP to CTP with either L-glutamine or ammonia as the source of nitrogen.</text>
</comment>
<dbReference type="PANTHER" id="PTHR11550">
    <property type="entry name" value="CTP SYNTHASE"/>
    <property type="match status" value="1"/>
</dbReference>